<sequence>MIGRRTPVRVMRSTLRAAELPDYLREAFLQAVPARMSKRTGVLLRGHLRLLVHASRSADAVPGGAEAFAELRSRWAAEGGDTADLLRLVRMVNYRAHALHAPVAGEPGEESGPAALAEFWAAGGHDIQELSGFLAEVDQEAADWLPG</sequence>
<protein>
    <submittedName>
        <fullName evidence="1">Uncharacterized protein</fullName>
    </submittedName>
</protein>
<dbReference type="EMBL" id="CP110636">
    <property type="protein sequence ID" value="UZJ33165.1"/>
    <property type="molecule type" value="Genomic_DNA"/>
</dbReference>
<reference evidence="1" key="1">
    <citation type="submission" date="2022-11" db="EMBL/GenBank/DDBJ databases">
        <title>Identification and genomic analyses of a novel endophytic actinobacterium Streptomyces endophytica sp. nov. with potential for biocontrol of Yam anthracnose.</title>
        <authorList>
            <person name="Huang X."/>
        </authorList>
    </citation>
    <scope>NUCLEOTIDE SEQUENCE</scope>
    <source>
        <strain evidence="1">HNM0140</strain>
    </source>
</reference>
<dbReference type="RefSeq" id="WP_265364365.1">
    <property type="nucleotide sequence ID" value="NZ_CP110636.1"/>
</dbReference>
<name>A0ABY6PH00_9ACTN</name>
<organism evidence="1 2">
    <name type="scientific">Streptomyces endophytica</name>
    <dbReference type="NCBI Taxonomy" id="2991496"/>
    <lineage>
        <taxon>Bacteria</taxon>
        <taxon>Bacillati</taxon>
        <taxon>Actinomycetota</taxon>
        <taxon>Actinomycetes</taxon>
        <taxon>Kitasatosporales</taxon>
        <taxon>Streptomycetaceae</taxon>
        <taxon>Streptomyces</taxon>
    </lineage>
</organism>
<evidence type="ECO:0000313" key="1">
    <source>
        <dbReference type="EMBL" id="UZJ33165.1"/>
    </source>
</evidence>
<accession>A0ABY6PH00</accession>
<keyword evidence="2" id="KW-1185">Reference proteome</keyword>
<proteinExistence type="predicted"/>
<evidence type="ECO:0000313" key="2">
    <source>
        <dbReference type="Proteomes" id="UP001164959"/>
    </source>
</evidence>
<gene>
    <name evidence="1" type="ORF">OJ254_26370</name>
</gene>
<dbReference type="Proteomes" id="UP001164959">
    <property type="component" value="Chromosome"/>
</dbReference>